<feature type="binding site" evidence="9">
    <location>
        <position position="263"/>
    </location>
    <ligand>
        <name>ATP</name>
        <dbReference type="ChEBI" id="CHEBI:30616"/>
    </ligand>
</feature>
<dbReference type="OrthoDB" id="354826at2759"/>
<keyword evidence="4 10" id="KW-0808">Transferase</keyword>
<reference evidence="15 16" key="1">
    <citation type="journal article" date="2013" name="Nat. Genet.">
        <title>The genome of the hydatid tapeworm Echinococcus granulosus.</title>
        <authorList>
            <person name="Zheng H."/>
            <person name="Zhang W."/>
            <person name="Zhang L."/>
            <person name="Zhang Z."/>
            <person name="Li J."/>
            <person name="Lu G."/>
            <person name="Zhu Y."/>
            <person name="Wang Y."/>
            <person name="Huang Y."/>
            <person name="Liu J."/>
            <person name="Kang H."/>
            <person name="Chen J."/>
            <person name="Wang L."/>
            <person name="Chen A."/>
            <person name="Yu S."/>
            <person name="Gao Z."/>
            <person name="Jin L."/>
            <person name="Gu W."/>
            <person name="Wang Z."/>
            <person name="Zhao L."/>
            <person name="Shi B."/>
            <person name="Wen H."/>
            <person name="Lin R."/>
            <person name="Jones M.K."/>
            <person name="Brejova B."/>
            <person name="Vinar T."/>
            <person name="Zhao G."/>
            <person name="McManus D.P."/>
            <person name="Chen Z."/>
            <person name="Zhou Y."/>
            <person name="Wang S."/>
        </authorList>
    </citation>
    <scope>NUCLEOTIDE SEQUENCE [LARGE SCALE GENOMIC DNA]</scope>
</reference>
<dbReference type="PANTHER" id="PTHR24355">
    <property type="entry name" value="G PROTEIN-COUPLED RECEPTOR KINASE/RIBOSOMAL PROTEIN S6 KINASE"/>
    <property type="match status" value="1"/>
</dbReference>
<dbReference type="SMART" id="SM00133">
    <property type="entry name" value="S_TK_X"/>
    <property type="match status" value="1"/>
</dbReference>
<accession>W6UMV8</accession>
<dbReference type="InterPro" id="IPR017441">
    <property type="entry name" value="Protein_kinase_ATP_BS"/>
</dbReference>
<name>W6UMV8_ECHGR</name>
<dbReference type="SUPFAM" id="SSF56112">
    <property type="entry name" value="Protein kinase-like (PK-like)"/>
    <property type="match status" value="1"/>
</dbReference>
<comment type="similarity">
    <text evidence="1 10">Belongs to the protein kinase superfamily. AGC Ser/Thr protein kinase family. GPRK subfamily.</text>
</comment>
<dbReference type="KEGG" id="egl:EGR_02568"/>
<dbReference type="PANTHER" id="PTHR24355:SF28">
    <property type="entry name" value="G PROTEIN-COUPLED RECEPTOR KINASE 2"/>
    <property type="match status" value="1"/>
</dbReference>
<evidence type="ECO:0000256" key="4">
    <source>
        <dbReference type="ARBA" id="ARBA00022679"/>
    </source>
</evidence>
<evidence type="ECO:0000259" key="12">
    <source>
        <dbReference type="PROSITE" id="PS50011"/>
    </source>
</evidence>
<dbReference type="InterPro" id="IPR011009">
    <property type="entry name" value="Kinase-like_dom_sf"/>
</dbReference>
<dbReference type="InterPro" id="IPR044926">
    <property type="entry name" value="RGS_subdomain_2"/>
</dbReference>
<evidence type="ECO:0000313" key="15">
    <source>
        <dbReference type="EMBL" id="EUB62436.1"/>
    </source>
</evidence>
<evidence type="ECO:0000256" key="7">
    <source>
        <dbReference type="ARBA" id="ARBA00022840"/>
    </source>
</evidence>
<dbReference type="PRINTS" id="PR00717">
    <property type="entry name" value="GPCRKINASE"/>
</dbReference>
<keyword evidence="7 9" id="KW-0067">ATP-binding</keyword>
<dbReference type="SUPFAM" id="SSF48097">
    <property type="entry name" value="Regulator of G-protein signaling, RGS"/>
    <property type="match status" value="1"/>
</dbReference>
<dbReference type="InterPro" id="IPR016137">
    <property type="entry name" value="RGS"/>
</dbReference>
<keyword evidence="5 9" id="KW-0547">Nucleotide-binding</keyword>
<dbReference type="PROSITE" id="PS51285">
    <property type="entry name" value="AGC_KINASE_CTER"/>
    <property type="match status" value="1"/>
</dbReference>
<keyword evidence="15" id="KW-0675">Receptor</keyword>
<feature type="domain" description="Protein kinase" evidence="12">
    <location>
        <begin position="225"/>
        <end position="530"/>
    </location>
</feature>
<dbReference type="FunFam" id="1.10.510.10:FF:000074">
    <property type="entry name" value="G protein-coupled receptor kinase"/>
    <property type="match status" value="1"/>
</dbReference>
<gene>
    <name evidence="15" type="ORF">EGR_02568</name>
</gene>
<dbReference type="GO" id="GO:0005524">
    <property type="term" value="F:ATP binding"/>
    <property type="evidence" value="ECO:0007669"/>
    <property type="project" value="UniProtKB-UniRule"/>
</dbReference>
<comment type="caution">
    <text evidence="15">The sequence shown here is derived from an EMBL/GenBank/DDBJ whole genome shotgun (WGS) entry which is preliminary data.</text>
</comment>
<keyword evidence="2 10" id="KW-0723">Serine/threonine-protein kinase</keyword>
<dbReference type="GeneID" id="36338283"/>
<dbReference type="GO" id="GO:0007165">
    <property type="term" value="P:signal transduction"/>
    <property type="evidence" value="ECO:0007669"/>
    <property type="project" value="InterPro"/>
</dbReference>
<dbReference type="PROSITE" id="PS50011">
    <property type="entry name" value="PROTEIN_KINASE_DOM"/>
    <property type="match status" value="1"/>
</dbReference>
<dbReference type="InterPro" id="IPR000239">
    <property type="entry name" value="GPCR_kinase"/>
</dbReference>
<dbReference type="STRING" id="6210.W6UMV8"/>
<sequence>MQVQIRLGTAKTLIKCGNADFYVKPYILVFGFCDARILETKMELENIVANTVYIKAKESGTSKDKGRSKKWKDILAFPHVSIARRTLQMLDISYNYIVLQQPIGKKLFWCYCYSKPTLKNLIEFLDLTDLYEVNLEESGREIAAEIVEKYLHLEAHSKITHFPDECASGVIDRINNLSSSESPPRGLFAGLIKFTVFLAFTKTMYFDRYLQWKWLEMQPVTKGTFRMYRVLGKGGFGEVCACQVRATGKLYACKKLEKKRIKKRHGEQLAYAEKKILQKVHSRFVVSLAYTFETKDALCLVLTIMNGGDLKFHIHNMGITAGFPESRARFYAAEITLGLEHLHSLRIVYRDLKPENILIDDQGESPLWMYFSLSWSHLRISDLGLAVEITPHSALKGRVGTAGYMAPEVIRGERYTFSPDWFGLGCIVYEMIMGQPPFRKRRERLKREEIDRRVCEDTETYNQRFSDVVRDFTSSTFVSPISSRNAFYPSCIQLVVIRCSLFSRLLQKDKSLRLGCDDRGASGVKAHLWFQGTNWKRLEAGLIEPPFTPDPHAVYAKDVLDIEQFSTVKGVKLEAEDVNFYRKFCSGAVSIPWQQEMIETECFDDLNIFYNLDGSLVANLNEQMPPPDENSTRSSCCFHFCTSNSGGRSGERKLPTHSRPSRRSTVNRSNPTEDSLTDSTPLPSTTAVVVADPLEGVGPPLDEASLSHDDSGDALLSLAVQRTKALTSHLEAPDSPLGQSVTPSS</sequence>
<evidence type="ECO:0000313" key="16">
    <source>
        <dbReference type="Proteomes" id="UP000019149"/>
    </source>
</evidence>
<dbReference type="RefSeq" id="XP_024353632.1">
    <property type="nucleotide sequence ID" value="XM_024491817.1"/>
</dbReference>
<feature type="compositionally biased region" description="Polar residues" evidence="11">
    <location>
        <begin position="663"/>
        <end position="673"/>
    </location>
</feature>
<evidence type="ECO:0000259" key="13">
    <source>
        <dbReference type="PROSITE" id="PS50132"/>
    </source>
</evidence>
<evidence type="ECO:0000256" key="3">
    <source>
        <dbReference type="ARBA" id="ARBA00022553"/>
    </source>
</evidence>
<dbReference type="AlphaFoldDB" id="W6UMV8"/>
<feature type="domain" description="RGS" evidence="13">
    <location>
        <begin position="98"/>
        <end position="210"/>
    </location>
</feature>
<dbReference type="GO" id="GO:0005737">
    <property type="term" value="C:cytoplasm"/>
    <property type="evidence" value="ECO:0007669"/>
    <property type="project" value="TreeGrafter"/>
</dbReference>
<dbReference type="PROSITE" id="PS00107">
    <property type="entry name" value="PROTEIN_KINASE_ATP"/>
    <property type="match status" value="1"/>
</dbReference>
<evidence type="ECO:0000256" key="6">
    <source>
        <dbReference type="ARBA" id="ARBA00022777"/>
    </source>
</evidence>
<dbReference type="InterPro" id="IPR036305">
    <property type="entry name" value="RGS_sf"/>
</dbReference>
<keyword evidence="3" id="KW-0597">Phosphoprotein</keyword>
<evidence type="ECO:0000256" key="9">
    <source>
        <dbReference type="PROSITE-ProRule" id="PRU10141"/>
    </source>
</evidence>
<dbReference type="GO" id="GO:0009966">
    <property type="term" value="P:regulation of signal transduction"/>
    <property type="evidence" value="ECO:0007669"/>
    <property type="project" value="TreeGrafter"/>
</dbReference>
<dbReference type="PROSITE" id="PS00108">
    <property type="entry name" value="PROTEIN_KINASE_ST"/>
    <property type="match status" value="1"/>
</dbReference>
<keyword evidence="16" id="KW-1185">Reference proteome</keyword>
<dbReference type="EMBL" id="APAU02000012">
    <property type="protein sequence ID" value="EUB62436.1"/>
    <property type="molecule type" value="Genomic_DNA"/>
</dbReference>
<feature type="active site" description="Proton acceptor" evidence="8">
    <location>
        <position position="351"/>
    </location>
</feature>
<proteinExistence type="inferred from homology"/>
<organism evidence="15 16">
    <name type="scientific">Echinococcus granulosus</name>
    <name type="common">Hydatid tapeworm</name>
    <dbReference type="NCBI Taxonomy" id="6210"/>
    <lineage>
        <taxon>Eukaryota</taxon>
        <taxon>Metazoa</taxon>
        <taxon>Spiralia</taxon>
        <taxon>Lophotrochozoa</taxon>
        <taxon>Platyhelminthes</taxon>
        <taxon>Cestoda</taxon>
        <taxon>Eucestoda</taxon>
        <taxon>Cyclophyllidea</taxon>
        <taxon>Taeniidae</taxon>
        <taxon>Echinococcus</taxon>
        <taxon>Echinococcus granulosus group</taxon>
    </lineage>
</organism>
<dbReference type="Pfam" id="PF00069">
    <property type="entry name" value="Pkinase"/>
    <property type="match status" value="1"/>
</dbReference>
<dbReference type="Gene3D" id="1.10.167.10">
    <property type="entry name" value="Regulator of G-protein Signalling 4, domain 2"/>
    <property type="match status" value="2"/>
</dbReference>
<dbReference type="Gene3D" id="1.10.510.10">
    <property type="entry name" value="Transferase(Phosphotransferase) domain 1"/>
    <property type="match status" value="1"/>
</dbReference>
<evidence type="ECO:0000256" key="1">
    <source>
        <dbReference type="ARBA" id="ARBA00009793"/>
    </source>
</evidence>
<dbReference type="GO" id="GO:0004703">
    <property type="term" value="F:G protein-coupled receptor kinase activity"/>
    <property type="evidence" value="ECO:0007669"/>
    <property type="project" value="InterPro"/>
</dbReference>
<dbReference type="EC" id="2.7.11.-" evidence="10"/>
<dbReference type="InterPro" id="IPR008271">
    <property type="entry name" value="Ser/Thr_kinase_AS"/>
</dbReference>
<evidence type="ECO:0000256" key="10">
    <source>
        <dbReference type="RuleBase" id="RU000308"/>
    </source>
</evidence>
<dbReference type="SMART" id="SM00220">
    <property type="entry name" value="S_TKc"/>
    <property type="match status" value="1"/>
</dbReference>
<evidence type="ECO:0000256" key="8">
    <source>
        <dbReference type="PIRSR" id="PIRSR600239-51"/>
    </source>
</evidence>
<protein>
    <recommendedName>
        <fullName evidence="10">G protein-coupled receptor kinase</fullName>
        <ecNumber evidence="10">2.7.11.-</ecNumber>
    </recommendedName>
</protein>
<feature type="domain" description="AGC-kinase C-terminal" evidence="14">
    <location>
        <begin position="531"/>
        <end position="596"/>
    </location>
</feature>
<dbReference type="Proteomes" id="UP000019149">
    <property type="component" value="Unassembled WGS sequence"/>
</dbReference>
<evidence type="ECO:0000256" key="5">
    <source>
        <dbReference type="ARBA" id="ARBA00022741"/>
    </source>
</evidence>
<evidence type="ECO:0000256" key="2">
    <source>
        <dbReference type="ARBA" id="ARBA00022527"/>
    </source>
</evidence>
<evidence type="ECO:0000259" key="14">
    <source>
        <dbReference type="PROSITE" id="PS51285"/>
    </source>
</evidence>
<evidence type="ECO:0000256" key="11">
    <source>
        <dbReference type="SAM" id="MobiDB-lite"/>
    </source>
</evidence>
<keyword evidence="6 10" id="KW-0418">Kinase</keyword>
<feature type="region of interest" description="Disordered" evidence="11">
    <location>
        <begin position="645"/>
        <end position="684"/>
    </location>
</feature>
<dbReference type="CTD" id="36338283"/>
<dbReference type="InterPro" id="IPR000961">
    <property type="entry name" value="AGC-kinase_C"/>
</dbReference>
<dbReference type="PROSITE" id="PS50132">
    <property type="entry name" value="RGS"/>
    <property type="match status" value="1"/>
</dbReference>
<dbReference type="InterPro" id="IPR000719">
    <property type="entry name" value="Prot_kinase_dom"/>
</dbReference>
<dbReference type="OMA" id="WQTEMME"/>
<dbReference type="Gene3D" id="3.30.200.20">
    <property type="entry name" value="Phosphorylase Kinase, domain 1"/>
    <property type="match status" value="1"/>
</dbReference>